<dbReference type="Pfam" id="PF00817">
    <property type="entry name" value="IMS"/>
    <property type="match status" value="1"/>
</dbReference>
<dbReference type="SUPFAM" id="SSF100879">
    <property type="entry name" value="Lesion bypass DNA polymerase (Y-family), little finger domain"/>
    <property type="match status" value="1"/>
</dbReference>
<dbReference type="InterPro" id="IPR036775">
    <property type="entry name" value="DNA_pol_Y-fam_lit_finger_sf"/>
</dbReference>
<dbReference type="InterPro" id="IPR043502">
    <property type="entry name" value="DNA/RNA_pol_sf"/>
</dbReference>
<dbReference type="PANTHER" id="PTHR11076:SF33">
    <property type="entry name" value="DNA POLYMERASE KAPPA"/>
    <property type="match status" value="1"/>
</dbReference>
<dbReference type="GO" id="GO:0003887">
    <property type="term" value="F:DNA-directed DNA polymerase activity"/>
    <property type="evidence" value="ECO:0007669"/>
    <property type="project" value="UniProtKB-KW"/>
</dbReference>
<dbReference type="InterPro" id="IPR043128">
    <property type="entry name" value="Rev_trsase/Diguanyl_cyclase"/>
</dbReference>
<keyword evidence="3" id="KW-0239">DNA-directed DNA polymerase</keyword>
<keyword evidence="2" id="KW-0515">Mutator protein</keyword>
<dbReference type="GO" id="GO:0006281">
    <property type="term" value="P:DNA repair"/>
    <property type="evidence" value="ECO:0007669"/>
    <property type="project" value="InterPro"/>
</dbReference>
<dbReference type="Gene3D" id="3.30.70.270">
    <property type="match status" value="1"/>
</dbReference>
<dbReference type="PROSITE" id="PS50173">
    <property type="entry name" value="UMUC"/>
    <property type="match status" value="1"/>
</dbReference>
<dbReference type="Gene3D" id="3.40.1170.60">
    <property type="match status" value="1"/>
</dbReference>
<evidence type="ECO:0000313" key="6">
    <source>
        <dbReference type="Proteomes" id="UP000315540"/>
    </source>
</evidence>
<sequence>MRTILHLDLDSFYVSTERLINSSLLQKPILIGGTNDRAIVIACSQETKAYGIHNGMPMKTAKELCPEAISISGNNAAYSKYSELVTEIIKEKVPVLEKSGISEFYADLSGMDKFFGTYKYAIELRQKVISETGLPISFGLSQNKTVSKVAVNVAKPNNQIKVDFGTEKSFMAPLSVKKVPMVGQKTYQMLRNLGIRYVKTIQEMPVDVMKGVLGTNGLTIWKRANGIDNTPVIAYSERKSISLEHTFNKDTIDLYKLKNLLVAMTENLSYQLRKENKLTACIVLKIKYSDFNIYTKQQKIQYTNADHILLTKVLELFNQLHQKRLLIRLVGIKFSHLIKGNLQINLFEKNTKQYQLYQALDHIRNKYGDQSIARASSLETHKLKTVSPLIPVIHKK</sequence>
<evidence type="ECO:0000313" key="5">
    <source>
        <dbReference type="EMBL" id="TPN82069.1"/>
    </source>
</evidence>
<keyword evidence="6" id="KW-1185">Reference proteome</keyword>
<organism evidence="5 6">
    <name type="scientific">Aquimarina algicola</name>
    <dbReference type="NCBI Taxonomy" id="2589995"/>
    <lineage>
        <taxon>Bacteria</taxon>
        <taxon>Pseudomonadati</taxon>
        <taxon>Bacteroidota</taxon>
        <taxon>Flavobacteriia</taxon>
        <taxon>Flavobacteriales</taxon>
        <taxon>Flavobacteriaceae</taxon>
        <taxon>Aquimarina</taxon>
    </lineage>
</organism>
<evidence type="ECO:0000256" key="1">
    <source>
        <dbReference type="ARBA" id="ARBA00010945"/>
    </source>
</evidence>
<comment type="caution">
    <text evidence="5">The sequence shown here is derived from an EMBL/GenBank/DDBJ whole genome shotgun (WGS) entry which is preliminary data.</text>
</comment>
<dbReference type="InterPro" id="IPR022880">
    <property type="entry name" value="DNApol_IV"/>
</dbReference>
<dbReference type="CDD" id="cd03586">
    <property type="entry name" value="PolY_Pol_IV_kappa"/>
    <property type="match status" value="1"/>
</dbReference>
<dbReference type="Pfam" id="PF11799">
    <property type="entry name" value="IMS_C"/>
    <property type="match status" value="1"/>
</dbReference>
<dbReference type="PANTHER" id="PTHR11076">
    <property type="entry name" value="DNA REPAIR POLYMERASE UMUC / TRANSFERASE FAMILY MEMBER"/>
    <property type="match status" value="1"/>
</dbReference>
<protein>
    <submittedName>
        <fullName evidence="5">DNA polymerase IV</fullName>
    </submittedName>
</protein>
<proteinExistence type="inferred from homology"/>
<dbReference type="OrthoDB" id="9808813at2"/>
<gene>
    <name evidence="5" type="ORF">FHK87_21825</name>
</gene>
<dbReference type="EMBL" id="VFWZ01000009">
    <property type="protein sequence ID" value="TPN82069.1"/>
    <property type="molecule type" value="Genomic_DNA"/>
</dbReference>
<dbReference type="InterPro" id="IPR001126">
    <property type="entry name" value="UmuC"/>
</dbReference>
<evidence type="ECO:0000256" key="2">
    <source>
        <dbReference type="ARBA" id="ARBA00022457"/>
    </source>
</evidence>
<dbReference type="InterPro" id="IPR017961">
    <property type="entry name" value="DNA_pol_Y-fam_little_finger"/>
</dbReference>
<accession>A0A504J4P8</accession>
<dbReference type="GO" id="GO:0003684">
    <property type="term" value="F:damaged DNA binding"/>
    <property type="evidence" value="ECO:0007669"/>
    <property type="project" value="InterPro"/>
</dbReference>
<evidence type="ECO:0000256" key="3">
    <source>
        <dbReference type="ARBA" id="ARBA00022932"/>
    </source>
</evidence>
<dbReference type="RefSeq" id="WP_140596729.1">
    <property type="nucleotide sequence ID" value="NZ_VFWZ01000009.1"/>
</dbReference>
<dbReference type="Gene3D" id="1.10.150.20">
    <property type="entry name" value="5' to 3' exonuclease, C-terminal subdomain"/>
    <property type="match status" value="1"/>
</dbReference>
<dbReference type="GO" id="GO:0005829">
    <property type="term" value="C:cytosol"/>
    <property type="evidence" value="ECO:0007669"/>
    <property type="project" value="TreeGrafter"/>
</dbReference>
<dbReference type="SUPFAM" id="SSF56672">
    <property type="entry name" value="DNA/RNA polymerases"/>
    <property type="match status" value="1"/>
</dbReference>
<evidence type="ECO:0000259" key="4">
    <source>
        <dbReference type="PROSITE" id="PS50173"/>
    </source>
</evidence>
<comment type="similarity">
    <text evidence="1">Belongs to the DNA polymerase type-Y family.</text>
</comment>
<dbReference type="InterPro" id="IPR050116">
    <property type="entry name" value="DNA_polymerase-Y"/>
</dbReference>
<keyword evidence="3" id="KW-0548">Nucleotidyltransferase</keyword>
<reference evidence="5 6" key="1">
    <citation type="submission" date="2019-06" db="EMBL/GenBank/DDBJ databases">
        <authorList>
            <person name="Meng X."/>
        </authorList>
    </citation>
    <scope>NUCLEOTIDE SEQUENCE [LARGE SCALE GENOMIC DNA]</scope>
    <source>
        <strain evidence="5 6">M625</strain>
    </source>
</reference>
<feature type="domain" description="UmuC" evidence="4">
    <location>
        <begin position="4"/>
        <end position="183"/>
    </location>
</feature>
<dbReference type="GO" id="GO:0042276">
    <property type="term" value="P:error-prone translesion synthesis"/>
    <property type="evidence" value="ECO:0007669"/>
    <property type="project" value="TreeGrafter"/>
</dbReference>
<keyword evidence="3" id="KW-0808">Transferase</keyword>
<name>A0A504J4P8_9FLAO</name>
<dbReference type="Gene3D" id="3.30.1490.100">
    <property type="entry name" value="DNA polymerase, Y-family, little finger domain"/>
    <property type="match status" value="1"/>
</dbReference>
<dbReference type="Proteomes" id="UP000315540">
    <property type="component" value="Unassembled WGS sequence"/>
</dbReference>
<dbReference type="AlphaFoldDB" id="A0A504J4P8"/>
<dbReference type="GO" id="GO:0009432">
    <property type="term" value="P:SOS response"/>
    <property type="evidence" value="ECO:0007669"/>
    <property type="project" value="TreeGrafter"/>
</dbReference>